<reference evidence="1 2" key="1">
    <citation type="journal article" date="2008" name="PLoS Genet.">
        <title>Genomic islands in the pathogenic filamentous fungus Aspergillus fumigatus.</title>
        <authorList>
            <person name="Fedorova N.D."/>
            <person name="Khaldi N."/>
            <person name="Joardar V.S."/>
            <person name="Maiti R."/>
            <person name="Amedeo P."/>
            <person name="Anderson M.J."/>
            <person name="Crabtree J."/>
            <person name="Silva J.C."/>
            <person name="Badger J.H."/>
            <person name="Albarraq A."/>
            <person name="Angiuoli S."/>
            <person name="Bussey H."/>
            <person name="Bowyer P."/>
            <person name="Cotty P.J."/>
            <person name="Dyer P.S."/>
            <person name="Egan A."/>
            <person name="Galens K."/>
            <person name="Fraser-Liggett C.M."/>
            <person name="Haas B.J."/>
            <person name="Inman J.M."/>
            <person name="Kent R."/>
            <person name="Lemieux S."/>
            <person name="Malavazi I."/>
            <person name="Orvis J."/>
            <person name="Roemer T."/>
            <person name="Ronning C.M."/>
            <person name="Sundaram J.P."/>
            <person name="Sutton G."/>
            <person name="Turner G."/>
            <person name="Venter J.C."/>
            <person name="White O.R."/>
            <person name="Whitty B.R."/>
            <person name="Youngman P."/>
            <person name="Wolfe K.H."/>
            <person name="Goldman G.H."/>
            <person name="Wortman J.R."/>
            <person name="Jiang B."/>
            <person name="Denning D.W."/>
            <person name="Nierman W.C."/>
        </authorList>
    </citation>
    <scope>NUCLEOTIDE SEQUENCE [LARGE SCALE GENOMIC DNA]</scope>
    <source>
        <strain evidence="2">ATCC 1007 / CBS 513.65 / DSM 816 / NCTC 3887 / NRRL 1</strain>
    </source>
</reference>
<protein>
    <submittedName>
        <fullName evidence="1">Uncharacterized protein</fullName>
    </submittedName>
</protein>
<dbReference type="EMBL" id="DS027058">
    <property type="protein sequence ID" value="EAW08959.1"/>
    <property type="molecule type" value="Genomic_DNA"/>
</dbReference>
<dbReference type="Proteomes" id="UP000006701">
    <property type="component" value="Unassembled WGS sequence"/>
</dbReference>
<dbReference type="GeneID" id="4702215"/>
<evidence type="ECO:0000313" key="1">
    <source>
        <dbReference type="EMBL" id="EAW08959.1"/>
    </source>
</evidence>
<organism evidence="1 2">
    <name type="scientific">Aspergillus clavatus (strain ATCC 1007 / CBS 513.65 / DSM 816 / NCTC 3887 / NRRL 1 / QM 1276 / 107)</name>
    <dbReference type="NCBI Taxonomy" id="344612"/>
    <lineage>
        <taxon>Eukaryota</taxon>
        <taxon>Fungi</taxon>
        <taxon>Dikarya</taxon>
        <taxon>Ascomycota</taxon>
        <taxon>Pezizomycotina</taxon>
        <taxon>Eurotiomycetes</taxon>
        <taxon>Eurotiomycetidae</taxon>
        <taxon>Eurotiales</taxon>
        <taxon>Aspergillaceae</taxon>
        <taxon>Aspergillus</taxon>
        <taxon>Aspergillus subgen. Fumigati</taxon>
    </lineage>
</organism>
<dbReference type="RefSeq" id="XP_001270385.1">
    <property type="nucleotide sequence ID" value="XM_001270384.1"/>
</dbReference>
<dbReference type="KEGG" id="act:ACLA_099030"/>
<keyword evidence="2" id="KW-1185">Reference proteome</keyword>
<accession>A1CN22</accession>
<name>A1CN22_ASPCL</name>
<dbReference type="HOGENOM" id="CLU_3049902_0_0_1"/>
<evidence type="ECO:0000313" key="2">
    <source>
        <dbReference type="Proteomes" id="UP000006701"/>
    </source>
</evidence>
<sequence>MCKNCPSCSHGIIINSIVDREHNIVGELINFIIKFVGVGDGNGVSYSSGGKPND</sequence>
<dbReference type="VEuPathDB" id="FungiDB:ACLA_099030"/>
<gene>
    <name evidence="1" type="ORF">ACLA_099030</name>
</gene>
<proteinExistence type="predicted"/>
<dbReference type="AlphaFoldDB" id="A1CN22"/>